<dbReference type="EMBL" id="JACXVP010000011">
    <property type="protein sequence ID" value="KAG5576380.1"/>
    <property type="molecule type" value="Genomic_DNA"/>
</dbReference>
<protein>
    <submittedName>
        <fullName evidence="1">Uncharacterized protein</fullName>
    </submittedName>
</protein>
<dbReference type="Proteomes" id="UP000824120">
    <property type="component" value="Chromosome 11"/>
</dbReference>
<keyword evidence="2" id="KW-1185">Reference proteome</keyword>
<reference evidence="1 2" key="1">
    <citation type="submission" date="2020-09" db="EMBL/GenBank/DDBJ databases">
        <title>De no assembly of potato wild relative species, Solanum commersonii.</title>
        <authorList>
            <person name="Cho K."/>
        </authorList>
    </citation>
    <scope>NUCLEOTIDE SEQUENCE [LARGE SCALE GENOMIC DNA]</scope>
    <source>
        <strain evidence="1">LZ3.2</strain>
        <tissue evidence="1">Leaf</tissue>
    </source>
</reference>
<evidence type="ECO:0000313" key="2">
    <source>
        <dbReference type="Proteomes" id="UP000824120"/>
    </source>
</evidence>
<gene>
    <name evidence="1" type="ORF">H5410_056514</name>
</gene>
<proteinExistence type="predicted"/>
<comment type="caution">
    <text evidence="1">The sequence shown here is derived from an EMBL/GenBank/DDBJ whole genome shotgun (WGS) entry which is preliminary data.</text>
</comment>
<name>A0A9J5WMG9_SOLCO</name>
<accession>A0A9J5WMG9</accession>
<sequence>MASLPVESNQIKSYGFHRRPQKKLAKKSQKFGLPKDPWTIAHENLQNWGFTCSGDHLTMKINRTQKLTKRGIYLLRGSFDLENGPICPSRPTSAIAKVLMTSTNFFCKNDVGNLDHQKINGL</sequence>
<organism evidence="1 2">
    <name type="scientific">Solanum commersonii</name>
    <name type="common">Commerson's wild potato</name>
    <name type="synonym">Commerson's nightshade</name>
    <dbReference type="NCBI Taxonomy" id="4109"/>
    <lineage>
        <taxon>Eukaryota</taxon>
        <taxon>Viridiplantae</taxon>
        <taxon>Streptophyta</taxon>
        <taxon>Embryophyta</taxon>
        <taxon>Tracheophyta</taxon>
        <taxon>Spermatophyta</taxon>
        <taxon>Magnoliopsida</taxon>
        <taxon>eudicotyledons</taxon>
        <taxon>Gunneridae</taxon>
        <taxon>Pentapetalae</taxon>
        <taxon>asterids</taxon>
        <taxon>lamiids</taxon>
        <taxon>Solanales</taxon>
        <taxon>Solanaceae</taxon>
        <taxon>Solanoideae</taxon>
        <taxon>Solaneae</taxon>
        <taxon>Solanum</taxon>
    </lineage>
</organism>
<dbReference type="AlphaFoldDB" id="A0A9J5WMG9"/>
<evidence type="ECO:0000313" key="1">
    <source>
        <dbReference type="EMBL" id="KAG5576380.1"/>
    </source>
</evidence>